<dbReference type="PROSITE" id="PS50943">
    <property type="entry name" value="HTH_CROC1"/>
    <property type="match status" value="1"/>
</dbReference>
<dbReference type="Proteomes" id="UP001596135">
    <property type="component" value="Unassembled WGS sequence"/>
</dbReference>
<dbReference type="RefSeq" id="WP_379152893.1">
    <property type="nucleotide sequence ID" value="NZ_JBHSRJ010000004.1"/>
</dbReference>
<dbReference type="SUPFAM" id="SSF48452">
    <property type="entry name" value="TPR-like"/>
    <property type="match status" value="3"/>
</dbReference>
<evidence type="ECO:0000313" key="3">
    <source>
        <dbReference type="Proteomes" id="UP001596135"/>
    </source>
</evidence>
<dbReference type="SMART" id="SM00028">
    <property type="entry name" value="TPR"/>
    <property type="match status" value="4"/>
</dbReference>
<accession>A0ABW1LHE0</accession>
<dbReference type="CDD" id="cd00093">
    <property type="entry name" value="HTH_XRE"/>
    <property type="match status" value="1"/>
</dbReference>
<feature type="domain" description="HTH cro/C1-type" evidence="1">
    <location>
        <begin position="21"/>
        <end position="74"/>
    </location>
</feature>
<sequence length="450" mass="47993">MRDDLVQLSRTIDPTVLGDRLRAARQRAGITQARVAGDTMSVGYVSRIETGQRRPDPDMLQRMVERLGVDVEEILVGVSPDRVTALRVRLDHAHLAFRTGAAGDALAAVSDLLADPALADLDDLRRDASYLRARSLDATGDMQAAILLLEDLAEAGPHDLAWIAGVTSLCRCYRESGELGRAIDVGNEASRRIEELGLDGLDESIRLTLSLAAAYYERGDVDYAARLCRRGVDRAEALEAPMARAMAYWNTSVIEAMRGNTDVALPMTRRALAILEAGDDAKNLARLRCQLGVHLLRMDPPRAEEALEVLTQAAEELTTTGAGPSDYAINRLSLARARFLLGDPDVARQEAAQTAADAGTGLPLVAAEALTLLGQVAIGQGEPGAARDHFQEAVLLLSGIGADRAAAELWYELGGLLESVDDPAGALDAYRRSAAAAGLVAATSSRSAKL</sequence>
<dbReference type="Gene3D" id="1.25.40.10">
    <property type="entry name" value="Tetratricopeptide repeat domain"/>
    <property type="match status" value="2"/>
</dbReference>
<dbReference type="Gene3D" id="1.10.260.40">
    <property type="entry name" value="lambda repressor-like DNA-binding domains"/>
    <property type="match status" value="1"/>
</dbReference>
<gene>
    <name evidence="2" type="ORF">ACFPYL_08485</name>
</gene>
<dbReference type="PANTHER" id="PTHR47691:SF3">
    <property type="entry name" value="HTH-TYPE TRANSCRIPTIONAL REGULATOR RV0890C-RELATED"/>
    <property type="match status" value="1"/>
</dbReference>
<dbReference type="InterPro" id="IPR010982">
    <property type="entry name" value="Lambda_DNA-bd_dom_sf"/>
</dbReference>
<dbReference type="EMBL" id="JBHSRJ010000004">
    <property type="protein sequence ID" value="MFC6043108.1"/>
    <property type="molecule type" value="Genomic_DNA"/>
</dbReference>
<reference evidence="3" key="1">
    <citation type="journal article" date="2019" name="Int. J. Syst. Evol. Microbiol.">
        <title>The Global Catalogue of Microorganisms (GCM) 10K type strain sequencing project: providing services to taxonomists for standard genome sequencing and annotation.</title>
        <authorList>
            <consortium name="The Broad Institute Genomics Platform"/>
            <consortium name="The Broad Institute Genome Sequencing Center for Infectious Disease"/>
            <person name="Wu L."/>
            <person name="Ma J."/>
        </authorList>
    </citation>
    <scope>NUCLEOTIDE SEQUENCE [LARGE SCALE GENOMIC DNA]</scope>
    <source>
        <strain evidence="3">CCUG 54522</strain>
    </source>
</reference>
<evidence type="ECO:0000313" key="2">
    <source>
        <dbReference type="EMBL" id="MFC6043108.1"/>
    </source>
</evidence>
<dbReference type="InterPro" id="IPR011990">
    <property type="entry name" value="TPR-like_helical_dom_sf"/>
</dbReference>
<dbReference type="SMART" id="SM00530">
    <property type="entry name" value="HTH_XRE"/>
    <property type="match status" value="1"/>
</dbReference>
<name>A0ABW1LHE0_9ACTN</name>
<comment type="caution">
    <text evidence="2">The sequence shown here is derived from an EMBL/GenBank/DDBJ whole genome shotgun (WGS) entry which is preliminary data.</text>
</comment>
<dbReference type="SUPFAM" id="SSF47413">
    <property type="entry name" value="lambda repressor-like DNA-binding domains"/>
    <property type="match status" value="1"/>
</dbReference>
<dbReference type="PANTHER" id="PTHR47691">
    <property type="entry name" value="REGULATOR-RELATED"/>
    <property type="match status" value="1"/>
</dbReference>
<protein>
    <submittedName>
        <fullName evidence="2">Helix-turn-helix domain-containing protein</fullName>
    </submittedName>
</protein>
<dbReference type="InterPro" id="IPR019734">
    <property type="entry name" value="TPR_rpt"/>
</dbReference>
<evidence type="ECO:0000259" key="1">
    <source>
        <dbReference type="PROSITE" id="PS50943"/>
    </source>
</evidence>
<dbReference type="InterPro" id="IPR001387">
    <property type="entry name" value="Cro/C1-type_HTH"/>
</dbReference>
<keyword evidence="3" id="KW-1185">Reference proteome</keyword>
<proteinExistence type="predicted"/>
<organism evidence="2 3">
    <name type="scientific">Nocardioides hankookensis</name>
    <dbReference type="NCBI Taxonomy" id="443157"/>
    <lineage>
        <taxon>Bacteria</taxon>
        <taxon>Bacillati</taxon>
        <taxon>Actinomycetota</taxon>
        <taxon>Actinomycetes</taxon>
        <taxon>Propionibacteriales</taxon>
        <taxon>Nocardioidaceae</taxon>
        <taxon>Nocardioides</taxon>
    </lineage>
</organism>
<dbReference type="Pfam" id="PF13560">
    <property type="entry name" value="HTH_31"/>
    <property type="match status" value="1"/>
</dbReference>